<sequence>MSESTTPMPLPAAPPADDRAPSSATAMPTTQRRTRDMKPREPRHASSNKVETFPNLKWTADGSHSLPGTGMNTGEGTDTATGAHRLHKRKRGETRTGGKAGGNAGEGNNVGSSSTTQTANQQPISAEVPRYRPIVESTSVPAHLRHPFRSYPPATTFDISQAIQSEPVTERHPTPAYFELAAAPPNEYWKADNEDQLSIVQRRKLVVLDLNGALLVRSERTSRYVAQAQRKVFARPFLKCFLDYLLEPAFDRQNMGNTAGQPQLMRPYDVFIWSSAQPKSIDDMVQSTFQNWGKSLSPSRAARAEVNASLARASVPERRMGRVLGVWSRAEMGLTQAQYHQKSTTFKDLEKLYKHFAKSQQMLSTYNPRFFYPDPRFAPDATNTLLIDDSTTKACLQPFNHLPIRDFELGMLRTAAEAVDADERAHGGVKKTLDKVDVLRLVFGDSALEFWERCVSGPALRSEKPPPPEPEAPPLPPLVSSNEVPGPQALHFGHKQPTLHPGENPTVDGILLAIVGILSEIKDVSSIPAWIASGGLQPDISATFTRDIAEKGWEYVVALDRVVKPIKVKGKSGGKNRKVKREQDMDMDDAQDAGLNDLKNALPSTNAPSSDPTKHVPPQTLPSHPSYAHWYDSPLHVLYWVRRGLVALEERGIRLQHNMTGIKARLEKAEQVKEQQDEAARLLEDARNQAAAARLPGGHREGAESRPPVWERMAE</sequence>
<gene>
    <name evidence="1" type="ORF">QFC21_003352</name>
</gene>
<keyword evidence="2" id="KW-1185">Reference proteome</keyword>
<evidence type="ECO:0000313" key="2">
    <source>
        <dbReference type="Proteomes" id="UP001227268"/>
    </source>
</evidence>
<dbReference type="Proteomes" id="UP001227268">
    <property type="component" value="Unassembled WGS sequence"/>
</dbReference>
<name>A0ACC2VPU5_9TREE</name>
<accession>A0ACC2VPU5</accession>
<proteinExistence type="predicted"/>
<comment type="caution">
    <text evidence="1">The sequence shown here is derived from an EMBL/GenBank/DDBJ whole genome shotgun (WGS) entry which is preliminary data.</text>
</comment>
<reference evidence="1" key="1">
    <citation type="submission" date="2023-04" db="EMBL/GenBank/DDBJ databases">
        <title>Draft Genome sequencing of Naganishia species isolated from polar environments using Oxford Nanopore Technology.</title>
        <authorList>
            <person name="Leo P."/>
            <person name="Venkateswaran K."/>
        </authorList>
    </citation>
    <scope>NUCLEOTIDE SEQUENCE</scope>
    <source>
        <strain evidence="1">MNA-CCFEE 5423</strain>
    </source>
</reference>
<protein>
    <submittedName>
        <fullName evidence="1">Uncharacterized protein</fullName>
    </submittedName>
</protein>
<organism evidence="1 2">
    <name type="scientific">Naganishia friedmannii</name>
    <dbReference type="NCBI Taxonomy" id="89922"/>
    <lineage>
        <taxon>Eukaryota</taxon>
        <taxon>Fungi</taxon>
        <taxon>Dikarya</taxon>
        <taxon>Basidiomycota</taxon>
        <taxon>Agaricomycotina</taxon>
        <taxon>Tremellomycetes</taxon>
        <taxon>Filobasidiales</taxon>
        <taxon>Filobasidiaceae</taxon>
        <taxon>Naganishia</taxon>
    </lineage>
</organism>
<dbReference type="EMBL" id="JASBWT010000010">
    <property type="protein sequence ID" value="KAJ9101134.1"/>
    <property type="molecule type" value="Genomic_DNA"/>
</dbReference>
<evidence type="ECO:0000313" key="1">
    <source>
        <dbReference type="EMBL" id="KAJ9101134.1"/>
    </source>
</evidence>